<evidence type="ECO:0000256" key="4">
    <source>
        <dbReference type="PROSITE-ProRule" id="PRU00376"/>
    </source>
</evidence>
<dbReference type="AlphaFoldDB" id="A0A8T0J5F7"/>
<accession>A0A8T0J5F7</accession>
<dbReference type="GO" id="GO:0006355">
    <property type="term" value="P:regulation of DNA-templated transcription"/>
    <property type="evidence" value="ECO:0007669"/>
    <property type="project" value="InterPro"/>
</dbReference>
<evidence type="ECO:0000313" key="7">
    <source>
        <dbReference type="Proteomes" id="UP000822688"/>
    </source>
</evidence>
<dbReference type="CDD" id="cd16910">
    <property type="entry name" value="YEATS_TFIID14_like"/>
    <property type="match status" value="1"/>
</dbReference>
<keyword evidence="2" id="KW-0804">Transcription</keyword>
<dbReference type="InterPro" id="IPR055129">
    <property type="entry name" value="YEATS_dom"/>
</dbReference>
<reference evidence="6" key="1">
    <citation type="submission" date="2020-06" db="EMBL/GenBank/DDBJ databases">
        <title>WGS assembly of Ceratodon purpureus strain R40.</title>
        <authorList>
            <person name="Carey S.B."/>
            <person name="Jenkins J."/>
            <person name="Shu S."/>
            <person name="Lovell J.T."/>
            <person name="Sreedasyam A."/>
            <person name="Maumus F."/>
            <person name="Tiley G.P."/>
            <person name="Fernandez-Pozo N."/>
            <person name="Barry K."/>
            <person name="Chen C."/>
            <person name="Wang M."/>
            <person name="Lipzen A."/>
            <person name="Daum C."/>
            <person name="Saski C.A."/>
            <person name="Payton A.C."/>
            <person name="Mcbreen J.C."/>
            <person name="Conrad R.E."/>
            <person name="Kollar L.M."/>
            <person name="Olsson S."/>
            <person name="Huttunen S."/>
            <person name="Landis J.B."/>
            <person name="Wickett N.J."/>
            <person name="Johnson M.G."/>
            <person name="Rensing S.A."/>
            <person name="Grimwood J."/>
            <person name="Schmutz J."/>
            <person name="Mcdaniel S.F."/>
        </authorList>
    </citation>
    <scope>NUCLEOTIDE SEQUENCE</scope>
    <source>
        <strain evidence="6">R40</strain>
    </source>
</reference>
<dbReference type="Pfam" id="PF03366">
    <property type="entry name" value="YEATS"/>
    <property type="match status" value="1"/>
</dbReference>
<name>A0A8T0J5F7_CERPU</name>
<keyword evidence="1" id="KW-0805">Transcription regulation</keyword>
<evidence type="ECO:0000313" key="6">
    <source>
        <dbReference type="EMBL" id="KAG0590765.1"/>
    </source>
</evidence>
<comment type="subcellular location">
    <subcellularLocation>
        <location evidence="4">Nucleus</location>
    </subcellularLocation>
</comment>
<dbReference type="Proteomes" id="UP000822688">
    <property type="component" value="Chromosome 1"/>
</dbReference>
<dbReference type="PROSITE" id="PS51037">
    <property type="entry name" value="YEATS"/>
    <property type="match status" value="1"/>
</dbReference>
<dbReference type="PANTHER" id="PTHR47573">
    <property type="entry name" value="PROTEIN AF-9 HOMOLOG"/>
    <property type="match status" value="1"/>
</dbReference>
<protein>
    <recommendedName>
        <fullName evidence="5">YEATS domain-containing protein</fullName>
    </recommendedName>
</protein>
<feature type="domain" description="YEATS" evidence="5">
    <location>
        <begin position="43"/>
        <end position="186"/>
    </location>
</feature>
<organism evidence="6 7">
    <name type="scientific">Ceratodon purpureus</name>
    <name type="common">Fire moss</name>
    <name type="synonym">Dicranum purpureum</name>
    <dbReference type="NCBI Taxonomy" id="3225"/>
    <lineage>
        <taxon>Eukaryota</taxon>
        <taxon>Viridiplantae</taxon>
        <taxon>Streptophyta</taxon>
        <taxon>Embryophyta</taxon>
        <taxon>Bryophyta</taxon>
        <taxon>Bryophytina</taxon>
        <taxon>Bryopsida</taxon>
        <taxon>Dicranidae</taxon>
        <taxon>Pseudoditrichales</taxon>
        <taxon>Ditrichaceae</taxon>
        <taxon>Ceratodon</taxon>
    </lineage>
</organism>
<keyword evidence="7" id="KW-1185">Reference proteome</keyword>
<dbReference type="InterPro" id="IPR038704">
    <property type="entry name" value="YEAST_sf"/>
</dbReference>
<dbReference type="PANTHER" id="PTHR47573:SF1">
    <property type="entry name" value="PROTEIN AF-9 HOMOLOG"/>
    <property type="match status" value="1"/>
</dbReference>
<evidence type="ECO:0000259" key="5">
    <source>
        <dbReference type="PROSITE" id="PS51037"/>
    </source>
</evidence>
<sequence>MSQAVVGKKYGIEQTEVSAIQRMQRVKIARLVDDNDKKPMVGRVKGVEVTIPIVYGSISFWLGKKAAESTHKWTTYVRSATNEDLSVLVKKVVFQLHPSFEKPTRTIEAAPFELSESGWGEFEIGITIYFHPDVGEKPLELFHHLKLYADDESIPQTTKKPVVVESYDEIVLSEPMEASFGRLRNHPVARVTGNPSSPLVLPAAGESSLDRKGRDTKDHALVQWFMKHSEAEDLNLLTTARQQVWAAAAKLKKELGSLENEVLRIKATTH</sequence>
<dbReference type="InterPro" id="IPR005033">
    <property type="entry name" value="YEATS"/>
</dbReference>
<dbReference type="EMBL" id="CM026421">
    <property type="protein sequence ID" value="KAG0590765.1"/>
    <property type="molecule type" value="Genomic_DNA"/>
</dbReference>
<dbReference type="Gene3D" id="2.60.40.1970">
    <property type="entry name" value="YEATS domain"/>
    <property type="match status" value="1"/>
</dbReference>
<gene>
    <name evidence="6" type="ORF">KC19_1G124600</name>
</gene>
<keyword evidence="3 4" id="KW-0539">Nucleus</keyword>
<evidence type="ECO:0000256" key="1">
    <source>
        <dbReference type="ARBA" id="ARBA00023015"/>
    </source>
</evidence>
<comment type="caution">
    <text evidence="6">The sequence shown here is derived from an EMBL/GenBank/DDBJ whole genome shotgun (WGS) entry which is preliminary data.</text>
</comment>
<dbReference type="GO" id="GO:0005634">
    <property type="term" value="C:nucleus"/>
    <property type="evidence" value="ECO:0007669"/>
    <property type="project" value="UniProtKB-SubCell"/>
</dbReference>
<evidence type="ECO:0000256" key="2">
    <source>
        <dbReference type="ARBA" id="ARBA00023163"/>
    </source>
</evidence>
<proteinExistence type="predicted"/>
<evidence type="ECO:0000256" key="3">
    <source>
        <dbReference type="ARBA" id="ARBA00023242"/>
    </source>
</evidence>